<evidence type="ECO:0000313" key="2">
    <source>
        <dbReference type="Proteomes" id="UP001320706"/>
    </source>
</evidence>
<dbReference type="EMBL" id="JAMKPW020000007">
    <property type="protein sequence ID" value="KAK8216759.1"/>
    <property type="molecule type" value="Genomic_DNA"/>
</dbReference>
<accession>A0ACC3SJS4</accession>
<evidence type="ECO:0000313" key="1">
    <source>
        <dbReference type="EMBL" id="KAK8216759.1"/>
    </source>
</evidence>
<reference evidence="1" key="1">
    <citation type="submission" date="2024-02" db="EMBL/GenBank/DDBJ databases">
        <title>Metagenome Assembled Genome of Zalaria obscura JY119.</title>
        <authorList>
            <person name="Vighnesh L."/>
            <person name="Jagadeeshwari U."/>
            <person name="Venkata Ramana C."/>
            <person name="Sasikala C."/>
        </authorList>
    </citation>
    <scope>NUCLEOTIDE SEQUENCE</scope>
    <source>
        <strain evidence="1">JY119</strain>
    </source>
</reference>
<sequence length="868" mass="95715">MASAGGNERLKHAILDSIQQGSYPESEDVASAELPSSILPGLLSDLQQARDGVKDEIRQLSKDAASDVDGWIAQAKQLQADIERSRATAREIVKQAEEGKSLKARADDASNKVNLLEKELAFNESLADTLGHIKSASVLLQETQQSIVDGKLQQALESLRRIGDSIEALQSVENTRAYGILQDKYQSVKAALVERTTGFAQELVKMNGYKRCLRILTTVPEAPEVDMNVVVEVLAALDALVPYVQSLKKRINTAILEPCMGNDKPRSSGAIRTSSDTVEVSDEGKDSTVDKILDNFGIAFEFLGHKLPSELVIPLSDALIPTFTEHLIAKRLDSTVPVNVEAMPDFQKTLEGVNRLTERVRAAGWSGTGPLEEWVQHAPRTWLSKRREVALSSVREILFTTLRERKTVERVETQTVSKGDVMMGGDQGDDDWGAWDEEEQQEDEEAPAQAQPEASADDEDSSAWDVDEEESKPEERSEAGEEDADAWGWGDEEDAGQKAPAQADHQKSEPPRVNGSSPKKAAASREVTLKETYTVTAVPDGIMDIIALVLSDAETLSQPNYSKSPVAGVASALYTLPTFALAMYRATASTAYANIDTGNMLIYNDASRLADRLRSFLIGQAEKDASSTLAPQLRPSSRLRLDKDIAALETFAKRAYSSEMESQRTILRDLLDGAQGFTNCTVPPYASECDSALELTVDRLRTVCRQFETILSRSALLQSIGSLLNTVTSKIILDIEDISDIGEEESKRLRSYCDKVSGLHDLFIQQSPSGEKSDMTGIYCPNWFKFQYLAEVLESSLADIKYLWTDGELSLEFEKSEIVDLIEALFADSDYRRRAINDIKRSRVCYYMCAPVMNIAADLDVFTVYVPE</sequence>
<comment type="caution">
    <text evidence="1">The sequence shown here is derived from an EMBL/GenBank/DDBJ whole genome shotgun (WGS) entry which is preliminary data.</text>
</comment>
<dbReference type="Proteomes" id="UP001320706">
    <property type="component" value="Unassembled WGS sequence"/>
</dbReference>
<keyword evidence="2" id="KW-1185">Reference proteome</keyword>
<protein>
    <submittedName>
        <fullName evidence="1">Ribosome biogenesis protein ytm1</fullName>
    </submittedName>
</protein>
<proteinExistence type="predicted"/>
<gene>
    <name evidence="1" type="primary">YTM1</name>
    <name evidence="1" type="ORF">M8818_001722</name>
</gene>
<organism evidence="1 2">
    <name type="scientific">Zalaria obscura</name>
    <dbReference type="NCBI Taxonomy" id="2024903"/>
    <lineage>
        <taxon>Eukaryota</taxon>
        <taxon>Fungi</taxon>
        <taxon>Dikarya</taxon>
        <taxon>Ascomycota</taxon>
        <taxon>Pezizomycotina</taxon>
        <taxon>Dothideomycetes</taxon>
        <taxon>Dothideomycetidae</taxon>
        <taxon>Dothideales</taxon>
        <taxon>Zalariaceae</taxon>
        <taxon>Zalaria</taxon>
    </lineage>
</organism>
<name>A0ACC3SJS4_9PEZI</name>